<evidence type="ECO:0000256" key="3">
    <source>
        <dbReference type="SAM" id="MobiDB-lite"/>
    </source>
</evidence>
<keyword evidence="7" id="KW-1185">Reference proteome</keyword>
<evidence type="ECO:0000259" key="5">
    <source>
        <dbReference type="PROSITE" id="PS50002"/>
    </source>
</evidence>
<keyword evidence="4" id="KW-0472">Membrane</keyword>
<dbReference type="OrthoDB" id="2157562at2759"/>
<reference evidence="6 7" key="2">
    <citation type="submission" date="2016-08" db="EMBL/GenBank/DDBJ databases">
        <title>Pervasive Adenine N6-methylation of Active Genes in Fungi.</title>
        <authorList>
            <consortium name="DOE Joint Genome Institute"/>
            <person name="Mondo S.J."/>
            <person name="Dannebaum R.O."/>
            <person name="Kuo R.C."/>
            <person name="Labutti K."/>
            <person name="Haridas S."/>
            <person name="Kuo A."/>
            <person name="Salamov A."/>
            <person name="Ahrendt S.R."/>
            <person name="Lipzen A."/>
            <person name="Sullivan W."/>
            <person name="Andreopoulos W.B."/>
            <person name="Clum A."/>
            <person name="Lindquist E."/>
            <person name="Daum C."/>
            <person name="Ramamoorthy G.K."/>
            <person name="Gryganskyi A."/>
            <person name="Culley D."/>
            <person name="Magnuson J.K."/>
            <person name="James T.Y."/>
            <person name="O'Malley M.A."/>
            <person name="Stajich J.E."/>
            <person name="Spatafora J.W."/>
            <person name="Visel A."/>
            <person name="Grigoriev I.V."/>
        </authorList>
    </citation>
    <scope>NUCLEOTIDE SEQUENCE [LARGE SCALE GENOMIC DNA]</scope>
    <source>
        <strain evidence="7">finn</strain>
    </source>
</reference>
<evidence type="ECO:0000256" key="4">
    <source>
        <dbReference type="SAM" id="Phobius"/>
    </source>
</evidence>
<keyword evidence="4" id="KW-0812">Transmembrane</keyword>
<feature type="domain" description="SH3" evidence="5">
    <location>
        <begin position="290"/>
        <end position="350"/>
    </location>
</feature>
<name>A0A1Y1VJC0_9FUNG</name>
<comment type="caution">
    <text evidence="6">The sequence shown here is derived from an EMBL/GenBank/DDBJ whole genome shotgun (WGS) entry which is preliminary data.</text>
</comment>
<accession>A0A1Y1VJC0</accession>
<dbReference type="SMART" id="SM00326">
    <property type="entry name" value="SH3"/>
    <property type="match status" value="1"/>
</dbReference>
<dbReference type="AlphaFoldDB" id="A0A1Y1VJC0"/>
<evidence type="ECO:0000313" key="6">
    <source>
        <dbReference type="EMBL" id="ORX57121.1"/>
    </source>
</evidence>
<dbReference type="STRING" id="1754191.A0A1Y1VJC0"/>
<dbReference type="InterPro" id="IPR036028">
    <property type="entry name" value="SH3-like_dom_sf"/>
</dbReference>
<evidence type="ECO:0000256" key="2">
    <source>
        <dbReference type="PROSITE-ProRule" id="PRU00192"/>
    </source>
</evidence>
<protein>
    <recommendedName>
        <fullName evidence="5">SH3 domain-containing protein</fullName>
    </recommendedName>
</protein>
<dbReference type="PROSITE" id="PS50002">
    <property type="entry name" value="SH3"/>
    <property type="match status" value="1"/>
</dbReference>
<sequence length="350" mass="40952">MDKIEIRLEDNLGNVDKVYKDSIRYDKTVNCYLYYEKYMYEDEESIYALRSHDIALNHLNTYFTSVSFFLNDINACPYPTKNMKSIADLYPNEDPIKVINEERNKFLIEIRDLYLRLNNTYYNEKLNQKEVLQYETNLEYDTRNLEIVNCGYPTQDLKNEYCKKSNDGYCCPLHKYQIPFEYKFNMEPFYYGVIVSSVFIVIGSFFSAKIVKEIKMQENIKKSLHQQEKEYQKSSNQNLQNAYNEGFDPKVQTFNSKSRNLNGTLRNTGTMKSNGSTLGNSSNATLGGRYPPNSYNVAEDYNSSDARDISLRRGMIVQLIQKFEGGWVMVKDIQSNRQGYAPEYCLGSRM</sequence>
<reference evidence="6 7" key="1">
    <citation type="submission" date="2016-08" db="EMBL/GenBank/DDBJ databases">
        <title>Genomes of anaerobic fungi encode conserved fungal cellulosomes for biomass hydrolysis.</title>
        <authorList>
            <consortium name="DOE Joint Genome Institute"/>
            <person name="Haitjema C.H."/>
            <person name="Gilmore S.P."/>
            <person name="Henske J.K."/>
            <person name="Solomon K.V."/>
            <person name="De Groot R."/>
            <person name="Kuo A."/>
            <person name="Mondo S.J."/>
            <person name="Salamov A.A."/>
            <person name="Labutti K."/>
            <person name="Zhao Z."/>
            <person name="Chiniquy J."/>
            <person name="Barry K."/>
            <person name="Brewer H.M."/>
            <person name="Purvine S.O."/>
            <person name="Wright A.T."/>
            <person name="Boxma B."/>
            <person name="Van Alen T."/>
            <person name="Hackstein J.H."/>
            <person name="Baker S.E."/>
            <person name="Grigoriev I.V."/>
            <person name="O'Malley M.A."/>
        </authorList>
    </citation>
    <scope>NUCLEOTIDE SEQUENCE [LARGE SCALE GENOMIC DNA]</scope>
    <source>
        <strain evidence="7">finn</strain>
    </source>
</reference>
<feature type="region of interest" description="Disordered" evidence="3">
    <location>
        <begin position="258"/>
        <end position="291"/>
    </location>
</feature>
<gene>
    <name evidence="6" type="ORF">BCR36DRAFT_580534</name>
</gene>
<dbReference type="EMBL" id="MCFH01000006">
    <property type="protein sequence ID" value="ORX57121.1"/>
    <property type="molecule type" value="Genomic_DNA"/>
</dbReference>
<dbReference type="InterPro" id="IPR001452">
    <property type="entry name" value="SH3_domain"/>
</dbReference>
<organism evidence="6 7">
    <name type="scientific">Piromyces finnis</name>
    <dbReference type="NCBI Taxonomy" id="1754191"/>
    <lineage>
        <taxon>Eukaryota</taxon>
        <taxon>Fungi</taxon>
        <taxon>Fungi incertae sedis</taxon>
        <taxon>Chytridiomycota</taxon>
        <taxon>Chytridiomycota incertae sedis</taxon>
        <taxon>Neocallimastigomycetes</taxon>
        <taxon>Neocallimastigales</taxon>
        <taxon>Neocallimastigaceae</taxon>
        <taxon>Piromyces</taxon>
    </lineage>
</organism>
<proteinExistence type="predicted"/>
<dbReference type="Pfam" id="PF00018">
    <property type="entry name" value="SH3_1"/>
    <property type="match status" value="1"/>
</dbReference>
<feature type="transmembrane region" description="Helical" evidence="4">
    <location>
        <begin position="189"/>
        <end position="211"/>
    </location>
</feature>
<dbReference type="SUPFAM" id="SSF50044">
    <property type="entry name" value="SH3-domain"/>
    <property type="match status" value="1"/>
</dbReference>
<keyword evidence="4" id="KW-1133">Transmembrane helix</keyword>
<feature type="compositionally biased region" description="Polar residues" evidence="3">
    <location>
        <begin position="258"/>
        <end position="285"/>
    </location>
</feature>
<evidence type="ECO:0000313" key="7">
    <source>
        <dbReference type="Proteomes" id="UP000193719"/>
    </source>
</evidence>
<keyword evidence="1 2" id="KW-0728">SH3 domain</keyword>
<evidence type="ECO:0000256" key="1">
    <source>
        <dbReference type="ARBA" id="ARBA00022443"/>
    </source>
</evidence>
<dbReference type="Gene3D" id="2.30.30.40">
    <property type="entry name" value="SH3 Domains"/>
    <property type="match status" value="1"/>
</dbReference>
<dbReference type="Proteomes" id="UP000193719">
    <property type="component" value="Unassembled WGS sequence"/>
</dbReference>